<evidence type="ECO:0000256" key="2">
    <source>
        <dbReference type="ARBA" id="ARBA00022967"/>
    </source>
</evidence>
<name>A0ABX2KH82_9PROT</name>
<dbReference type="SUPFAM" id="SSF52540">
    <property type="entry name" value="P-loop containing nucleoside triphosphate hydrolases"/>
    <property type="match status" value="1"/>
</dbReference>
<sequence length="166" mass="18082">MAVDTLAREIGRVELPLGVLTAVIDTPVFLWLLAFGRRGWLRISGGERQLALIARALAQAPRVLVLDEPTASLDFGNQLRVLEQVRRLADEGGLAVDFSTHHPGHTFAVADSMALLHDGRLARFGPPADVLTAEMMREVYGAEVDVLPVGDAGMRMCVPRALHRRA</sequence>
<keyword evidence="2" id="KW-1278">Translocase</keyword>
<dbReference type="EMBL" id="WHOS01000051">
    <property type="protein sequence ID" value="NUB02975.1"/>
    <property type="molecule type" value="Genomic_DNA"/>
</dbReference>
<evidence type="ECO:0000256" key="3">
    <source>
        <dbReference type="ARBA" id="ARBA00037066"/>
    </source>
</evidence>
<organism evidence="6 7">
    <name type="scientific">Azospirillum melinis</name>
    <dbReference type="NCBI Taxonomy" id="328839"/>
    <lineage>
        <taxon>Bacteria</taxon>
        <taxon>Pseudomonadati</taxon>
        <taxon>Pseudomonadota</taxon>
        <taxon>Alphaproteobacteria</taxon>
        <taxon>Rhodospirillales</taxon>
        <taxon>Azospirillaceae</taxon>
        <taxon>Azospirillum</taxon>
    </lineage>
</organism>
<proteinExistence type="predicted"/>
<feature type="transmembrane region" description="Helical" evidence="4">
    <location>
        <begin position="15"/>
        <end position="35"/>
    </location>
</feature>
<keyword evidence="6" id="KW-0067">ATP-binding</keyword>
<feature type="domain" description="ABC transporter" evidence="5">
    <location>
        <begin position="42"/>
        <end position="71"/>
    </location>
</feature>
<dbReference type="InterPro" id="IPR027417">
    <property type="entry name" value="P-loop_NTPase"/>
</dbReference>
<evidence type="ECO:0000259" key="5">
    <source>
        <dbReference type="Pfam" id="PF00005"/>
    </source>
</evidence>
<protein>
    <submittedName>
        <fullName evidence="6">ATP-binding cassette domain-containing protein</fullName>
    </submittedName>
</protein>
<keyword evidence="7" id="KW-1185">Reference proteome</keyword>
<accession>A0ABX2KH82</accession>
<keyword evidence="6" id="KW-0547">Nucleotide-binding</keyword>
<dbReference type="GO" id="GO:0005524">
    <property type="term" value="F:ATP binding"/>
    <property type="evidence" value="ECO:0007669"/>
    <property type="project" value="UniProtKB-KW"/>
</dbReference>
<keyword evidence="4" id="KW-0812">Transmembrane</keyword>
<dbReference type="InterPro" id="IPR003439">
    <property type="entry name" value="ABC_transporter-like_ATP-bd"/>
</dbReference>
<keyword evidence="1" id="KW-0813">Transport</keyword>
<evidence type="ECO:0000256" key="4">
    <source>
        <dbReference type="SAM" id="Phobius"/>
    </source>
</evidence>
<gene>
    <name evidence="6" type="ORF">GBZ48_27435</name>
</gene>
<dbReference type="PANTHER" id="PTHR42794">
    <property type="entry name" value="HEMIN IMPORT ATP-BINDING PROTEIN HMUV"/>
    <property type="match status" value="1"/>
</dbReference>
<evidence type="ECO:0000256" key="1">
    <source>
        <dbReference type="ARBA" id="ARBA00022448"/>
    </source>
</evidence>
<keyword evidence="4" id="KW-1133">Transmembrane helix</keyword>
<keyword evidence="4" id="KW-0472">Membrane</keyword>
<reference evidence="6 7" key="1">
    <citation type="submission" date="2019-10" db="EMBL/GenBank/DDBJ databases">
        <title>Genome sequence of Azospirillum melinis.</title>
        <authorList>
            <person name="Ambrosini A."/>
            <person name="Sant'Anna F.H."/>
            <person name="Cassan F.D."/>
            <person name="Souza E.M."/>
            <person name="Passaglia L.M.P."/>
        </authorList>
    </citation>
    <scope>NUCLEOTIDE SEQUENCE [LARGE SCALE GENOMIC DNA]</scope>
    <source>
        <strain evidence="6 7">TMCY0552</strain>
    </source>
</reference>
<dbReference type="Proteomes" id="UP000605086">
    <property type="component" value="Unassembled WGS sequence"/>
</dbReference>
<dbReference type="Pfam" id="PF00005">
    <property type="entry name" value="ABC_tran"/>
    <property type="match status" value="1"/>
</dbReference>
<comment type="caution">
    <text evidence="6">The sequence shown here is derived from an EMBL/GenBank/DDBJ whole genome shotgun (WGS) entry which is preliminary data.</text>
</comment>
<evidence type="ECO:0000313" key="7">
    <source>
        <dbReference type="Proteomes" id="UP000605086"/>
    </source>
</evidence>
<evidence type="ECO:0000313" key="6">
    <source>
        <dbReference type="EMBL" id="NUB02975.1"/>
    </source>
</evidence>
<comment type="function">
    <text evidence="3">Part of the ABC transporter complex HmuTUV involved in hemin import. Responsible for energy coupling to the transport system.</text>
</comment>
<dbReference type="PANTHER" id="PTHR42794:SF1">
    <property type="entry name" value="HEMIN IMPORT ATP-BINDING PROTEIN HMUV"/>
    <property type="match status" value="1"/>
</dbReference>
<dbReference type="Gene3D" id="3.40.50.300">
    <property type="entry name" value="P-loop containing nucleotide triphosphate hydrolases"/>
    <property type="match status" value="1"/>
</dbReference>